<organism evidence="1">
    <name type="scientific">Solanum lycopersicum</name>
    <name type="common">Tomato</name>
    <name type="synonym">Lycopersicon esculentum</name>
    <dbReference type="NCBI Taxonomy" id="4081"/>
    <lineage>
        <taxon>Eukaryota</taxon>
        <taxon>Viridiplantae</taxon>
        <taxon>Streptophyta</taxon>
        <taxon>Embryophyta</taxon>
        <taxon>Tracheophyta</taxon>
        <taxon>Spermatophyta</taxon>
        <taxon>Magnoliopsida</taxon>
        <taxon>eudicotyledons</taxon>
        <taxon>Gunneridae</taxon>
        <taxon>Pentapetalae</taxon>
        <taxon>asterids</taxon>
        <taxon>lamiids</taxon>
        <taxon>Solanales</taxon>
        <taxon>Solanaceae</taxon>
        <taxon>Solanoideae</taxon>
        <taxon>Solaneae</taxon>
        <taxon>Solanum</taxon>
        <taxon>Solanum subgen. Lycopersicon</taxon>
    </lineage>
</organism>
<dbReference type="EnsemblPlants" id="Solyc06g008445.1.1">
    <property type="protein sequence ID" value="Solyc06g008445.1.1"/>
    <property type="gene ID" value="Solyc06g008445.1"/>
</dbReference>
<dbReference type="Gramene" id="Solyc06g008445.1.1">
    <property type="protein sequence ID" value="Solyc06g008445.1.1"/>
    <property type="gene ID" value="Solyc06g008445.1"/>
</dbReference>
<dbReference type="PaxDb" id="4081-Solyc06g008460.1.1"/>
<evidence type="ECO:0000313" key="1">
    <source>
        <dbReference type="EnsemblPlants" id="Solyc06g008445.1.1"/>
    </source>
</evidence>
<reference evidence="1" key="2">
    <citation type="submission" date="2019-01" db="UniProtKB">
        <authorList>
            <consortium name="EnsemblPlants"/>
        </authorList>
    </citation>
    <scope>IDENTIFICATION</scope>
    <source>
        <strain evidence="1">cv. Heinz 1706</strain>
    </source>
</reference>
<proteinExistence type="predicted"/>
<dbReference type="Proteomes" id="UP000004994">
    <property type="component" value="Chromosome 6"/>
</dbReference>
<reference evidence="1" key="1">
    <citation type="journal article" date="2012" name="Nature">
        <title>The tomato genome sequence provides insights into fleshy fruit evolution.</title>
        <authorList>
            <consortium name="Tomato Genome Consortium"/>
        </authorList>
    </citation>
    <scope>NUCLEOTIDE SEQUENCE [LARGE SCALE GENOMIC DNA]</scope>
    <source>
        <strain evidence="1">cv. Heinz 1706</strain>
    </source>
</reference>
<name>A0A3Q7GSE7_SOLLC</name>
<sequence length="130" mass="14352">MVGFVEHYCLSSLVFTGEKEFKSLHCCLSTLAVAALGIKTIEAMNLRELELGESEAEDLSGHWLSHFSDSCTSLVSLNIACLASEVSFSALERLVARSSHFRTLRLNRAVPIEKLPKLLRHASKLVEFGT</sequence>
<dbReference type="STRING" id="4081.A0A3Q7GSE7"/>
<protein>
    <submittedName>
        <fullName evidence="1">Uncharacterized protein</fullName>
    </submittedName>
</protein>
<keyword evidence="2" id="KW-1185">Reference proteome</keyword>
<accession>A0A3Q7GSE7</accession>
<dbReference type="SMR" id="A0A3Q7GSE7"/>
<dbReference type="Gene3D" id="3.80.10.10">
    <property type="entry name" value="Ribonuclease Inhibitor"/>
    <property type="match status" value="1"/>
</dbReference>
<dbReference type="AlphaFoldDB" id="A0A3Q7GSE7"/>
<dbReference type="InParanoid" id="A0A3Q7GSE7"/>
<evidence type="ECO:0000313" key="2">
    <source>
        <dbReference type="Proteomes" id="UP000004994"/>
    </source>
</evidence>
<dbReference type="InterPro" id="IPR032675">
    <property type="entry name" value="LRR_dom_sf"/>
</dbReference>
<dbReference type="SUPFAM" id="SSF52047">
    <property type="entry name" value="RNI-like"/>
    <property type="match status" value="1"/>
</dbReference>